<feature type="region of interest" description="Disordered" evidence="2">
    <location>
        <begin position="1852"/>
        <end position="1914"/>
    </location>
</feature>
<protein>
    <submittedName>
        <fullName evidence="3">Uncharacterized protein</fullName>
    </submittedName>
</protein>
<feature type="compositionally biased region" description="Low complexity" evidence="2">
    <location>
        <begin position="481"/>
        <end position="492"/>
    </location>
</feature>
<feature type="region of interest" description="Disordered" evidence="2">
    <location>
        <begin position="994"/>
        <end position="1056"/>
    </location>
</feature>
<feature type="region of interest" description="Disordered" evidence="2">
    <location>
        <begin position="2074"/>
        <end position="2105"/>
    </location>
</feature>
<feature type="compositionally biased region" description="Polar residues" evidence="2">
    <location>
        <begin position="209"/>
        <end position="225"/>
    </location>
</feature>
<feature type="coiled-coil region" evidence="1">
    <location>
        <begin position="916"/>
        <end position="950"/>
    </location>
</feature>
<feature type="compositionally biased region" description="Polar residues" evidence="2">
    <location>
        <begin position="541"/>
        <end position="552"/>
    </location>
</feature>
<feature type="region of interest" description="Disordered" evidence="2">
    <location>
        <begin position="2326"/>
        <end position="2352"/>
    </location>
</feature>
<feature type="compositionally biased region" description="Basic and acidic residues" evidence="2">
    <location>
        <begin position="1032"/>
        <end position="1042"/>
    </location>
</feature>
<proteinExistence type="predicted"/>
<evidence type="ECO:0000256" key="1">
    <source>
        <dbReference type="SAM" id="Coils"/>
    </source>
</evidence>
<feature type="compositionally biased region" description="Polar residues" evidence="2">
    <location>
        <begin position="1001"/>
        <end position="1010"/>
    </location>
</feature>
<dbReference type="VEuPathDB" id="TriTrypDB:BSAL_03230"/>
<feature type="compositionally biased region" description="Polar residues" evidence="2">
    <location>
        <begin position="1442"/>
        <end position="1458"/>
    </location>
</feature>
<feature type="compositionally biased region" description="Polar residues" evidence="2">
    <location>
        <begin position="2326"/>
        <end position="2336"/>
    </location>
</feature>
<feature type="compositionally biased region" description="Polar residues" evidence="2">
    <location>
        <begin position="1395"/>
        <end position="1406"/>
    </location>
</feature>
<feature type="compositionally biased region" description="Basic and acidic residues" evidence="2">
    <location>
        <begin position="228"/>
        <end position="238"/>
    </location>
</feature>
<organism evidence="3">
    <name type="scientific">Bodo saltans</name>
    <name type="common">Flagellated protozoan</name>
    <dbReference type="NCBI Taxonomy" id="75058"/>
    <lineage>
        <taxon>Eukaryota</taxon>
        <taxon>Discoba</taxon>
        <taxon>Euglenozoa</taxon>
        <taxon>Kinetoplastea</taxon>
        <taxon>Metakinetoplastina</taxon>
        <taxon>Eubodonida</taxon>
        <taxon>Bodonidae</taxon>
        <taxon>Bodo</taxon>
    </lineage>
</organism>
<feature type="compositionally biased region" description="Low complexity" evidence="2">
    <location>
        <begin position="526"/>
        <end position="540"/>
    </location>
</feature>
<feature type="region of interest" description="Disordered" evidence="2">
    <location>
        <begin position="1262"/>
        <end position="1339"/>
    </location>
</feature>
<dbReference type="EMBL" id="FJ168551">
    <property type="protein sequence ID" value="ACI15966.1"/>
    <property type="molecule type" value="Genomic_DNA"/>
</dbReference>
<keyword evidence="1" id="KW-0175">Coiled coil</keyword>
<feature type="compositionally biased region" description="Low complexity" evidence="2">
    <location>
        <begin position="499"/>
        <end position="513"/>
    </location>
</feature>
<accession>B6DTC9</accession>
<feature type="compositionally biased region" description="Basic residues" evidence="2">
    <location>
        <begin position="1948"/>
        <end position="1958"/>
    </location>
</feature>
<feature type="region of interest" description="Disordered" evidence="2">
    <location>
        <begin position="202"/>
        <end position="238"/>
    </location>
</feature>
<feature type="compositionally biased region" description="Polar residues" evidence="2">
    <location>
        <begin position="1875"/>
        <end position="1885"/>
    </location>
</feature>
<feature type="region of interest" description="Disordered" evidence="2">
    <location>
        <begin position="1393"/>
        <end position="1490"/>
    </location>
</feature>
<dbReference type="PANTHER" id="PTHR43941">
    <property type="entry name" value="STRUCTURAL MAINTENANCE OF CHROMOSOMES PROTEIN 2"/>
    <property type="match status" value="1"/>
</dbReference>
<feature type="region of interest" description="Disordered" evidence="2">
    <location>
        <begin position="1942"/>
        <end position="1968"/>
    </location>
</feature>
<sequence>MVLRSFDKLSRTIPRRDNPRVLIVSDHPWRQGFYVELLRMVGCQCDTTRSLSVGVTMAAPLIQRTHETSYDLIIVDRPRKAATDAEAAQMLLDFTYSVRVRDSVYRKEYLTTATNQFLFVLGATDFLPQFLVQGASSAGIGVSTTEDRADVACIRRPLYFHLKKIRQLVLPPFVNTRLRFKLYRRDPNFVKIDRMFRQVTPPRLKDKSNSSVAGDPSASTRSQSPRHGGGDPHDEEGAKKKHFVTFESLLLENEDLHNVVITHIRNKSRLEDQVKELEAMLKDVQERFRYTIQGLEGQLRDKDIFIAEVGDVARELKQKLHDAQIREMQLSSQLTQVQRRSKKKELPVSETPRAQEDLEASAGRSAAPAPLVVRVPVMMPSDAMPPAHGASPTGSMNALNAALGQRLETLMQQQAEEARRRKIMLDSVADGFHDARVTKEAKLHAVEINSKPAQCDIWYQSPQEQADLLKFMASQYGGPSGAKSSKKQASSSHRGKGGSTKASSSGANGAGSSLDPSASDAHNDSSRVQSRSQSRQQNSRGGATSRASSVTSAEDEFPMSPGLMDLHSPFDMFHSATVVGDGDDAAARNLRVENNALRKQLQFFKAQQQQQRRLSVDAVGASLNALGVSSVHALTAFSPIKLSMEMPSAEVLVADGQSDVKFLHRKIATLSQQVSVLESSIIQSRMVGSPAHPQHNVSHIDAFPGGGGSPHATPPPPALAVIGTPPTLLSPGLLAVGSLSGLMEADTVLPPTGPVSGISAAEVTALRETISRLEYKVHSLDLSCITSTMQKLVYKSAMMRLLNGDGNATNNQPRRKAFTKDSAVNTTLEGVGAAAAMWDGGTLFSPKEMEQRINELGVKLKESHMMFKESQEQHLQSERKSLEMKLELEKMHNHTLELVDSLKVCNKKLATTEALNKEAAEKCTVFEAQHAKLKEDIEEHERIIAELRVKPLTVPVGCQTKLSGDIVKKSSGASGGVAAVASKMLDVMKVHGHEGDLTLTPRRSANSGEGDTTHGGLLGIGSSSPSTKKATPRVDDSRDSHDHHNRHAMNSAGSEFSSTMDFSMSMQMVMDGAPTNEEIDFLVTTRMAALALYSTAAVDGSDVPRREHNEIVDKLQKDITDALHTIRKLNEVRNAQRTEVNEQRLMMKDMKEQKHSVPELREKIETLSQDLDEQIRNAAKRERLLRKEFDSLRLKYAHDDDNVAMAAFDIDAFAQHTLKTPLDMANDRSTKYVCKGVEHCLGVARRLLSTAQSRVNTVLHNVQSQTPPSFMPQASQPQPSENETIDPRLRRRSVQIVDGAAGGSIDASKQRGGRIGISFPSRATGRGNSVTAESSPPPQLETAHIEIQTVFLPPYTTDAEIQCTLQSELQAALPPRRGTHARSSKLGPAALAVQRHSNAARRNSTPDGRAGSPAYHITAQSPSGASLRDVPNSNFPDDDPIPSSSHRGATPMQRSSLLHTPASQSASRQHHRHQHATPTDEDYAFGSEPSSAMFGSAGHYESVPLLETRCAEVQTDPPPLDLPLVSGIVEWLEQVDEIQNLMFEASRLSTSATGGATLLDTSTMFTSPIPLTSAASPKVVDVAAGSTVIVDQLRKPTPAPTPPVLPLPALLALPATSSSDHQATPAALLPLGGGAVLQHQGATLRPPLEQHAGGRSRRMSNTAISWLEPRKELIAAVRTALSSMIFASAEDVLQMSTAASAVGSVSTPSPKANASGVLKFTPSSQPGDLSLRVPESESALGGSSSLLPTSLAMSGGALLSSATPRNGKSPFLGMFTPRSSIVQPPIATVSVASCDTQTDPVEIRPAFSLFNGTFDQKVTTKLPPTANLLRAIQTQPPHEDVGVQVELLMDPVASDSSSDDDDIEPLKEVPGPKTSAENGGLNTDFISALLKPKVKSTSPPSRSPRVAPWADSPPPACLPPSAVLISAEPVAAASTVATIDANDAARDKKSKRHSKSSRHSAVAEARPVCLDGASQTESDANPSKLLTAATALNQSFSKLVSKMRVPLRLGSNVETTSPAAHPTVKSAVELCLKNCNTVDLMIEKLSVAQRGLRNLGLHGVDLSIASLNVLVGDGSDDRHESSQPVPQRHIGGSDGTTVSGSKGTLPPLLRTGGRHNNPLLGSFPPPASLKKHEATTYAEPSRVANITMTTTEVINGASAALPPIRAVEDVYLASSPPTSGGPDITMHRAMPTAVDPGRASGSPGTQLDSVVGVPVTPRDDPRRAHKAAAAAISVSTPLQPLRAPLAPQQRPVVHTNKPVHVAAAARNGTPSLIGGVVRNGTPSLVGASTPLANGNGSMASSVRSNHDVGAMSIGLTIGEHELLDSPQATSASSVTGSPRIVVAPGGTHQSRR</sequence>
<feature type="region of interest" description="Disordered" evidence="2">
    <location>
        <begin position="331"/>
        <end position="365"/>
    </location>
</feature>
<feature type="coiled-coil region" evidence="1">
    <location>
        <begin position="1112"/>
        <end position="1188"/>
    </location>
</feature>
<evidence type="ECO:0000256" key="2">
    <source>
        <dbReference type="SAM" id="MobiDB-lite"/>
    </source>
</evidence>
<feature type="region of interest" description="Disordered" evidence="2">
    <location>
        <begin position="1703"/>
        <end position="1744"/>
    </location>
</feature>
<reference evidence="3" key="1">
    <citation type="submission" date="2008-08" db="EMBL/GenBank/DDBJ databases">
        <title>Insights into the genome sequence of a free-living kinetoplastid: Bodo saltans (Kinetoplastida: Euglenozoa).</title>
        <authorList>
            <person name="Jackson A.P."/>
            <person name="Quail M.A."/>
            <person name="Berriman M."/>
        </authorList>
    </citation>
    <scope>NUCLEOTIDE SEQUENCE</scope>
    <source>
        <strain evidence="3">Lake Konstanz</strain>
    </source>
</reference>
<feature type="compositionally biased region" description="Polar residues" evidence="2">
    <location>
        <begin position="1262"/>
        <end position="1282"/>
    </location>
</feature>
<dbReference type="VEuPathDB" id="TriTrypDB:BSAL_88685"/>
<feature type="coiled-coil region" evidence="1">
    <location>
        <begin position="260"/>
        <end position="287"/>
    </location>
</feature>
<name>B6DTC9_BODSA</name>
<feature type="region of interest" description="Disordered" evidence="2">
    <location>
        <begin position="477"/>
        <end position="562"/>
    </location>
</feature>
<evidence type="ECO:0000313" key="3">
    <source>
        <dbReference type="EMBL" id="ACI15966.1"/>
    </source>
</evidence>
<dbReference type="VEuPathDB" id="TriTrypDB:BSAL_03225"/>